<organism evidence="1 2">
    <name type="scientific">Photobacterium frigidiphilum</name>
    <dbReference type="NCBI Taxonomy" id="264736"/>
    <lineage>
        <taxon>Bacteria</taxon>
        <taxon>Pseudomonadati</taxon>
        <taxon>Pseudomonadota</taxon>
        <taxon>Gammaproteobacteria</taxon>
        <taxon>Vibrionales</taxon>
        <taxon>Vibrionaceae</taxon>
        <taxon>Photobacterium</taxon>
    </lineage>
</organism>
<evidence type="ECO:0000313" key="2">
    <source>
        <dbReference type="Proteomes" id="UP000240987"/>
    </source>
</evidence>
<accession>A0A2T3JPU7</accession>
<dbReference type="Proteomes" id="UP000240987">
    <property type="component" value="Unassembled WGS sequence"/>
</dbReference>
<name>A0A2T3JPU7_9GAMM</name>
<proteinExistence type="predicted"/>
<dbReference type="OrthoDB" id="5818408at2"/>
<keyword evidence="2" id="KW-1185">Reference proteome</keyword>
<dbReference type="GO" id="GO:0031556">
    <property type="term" value="P:transcriptional attenuation by ribosome"/>
    <property type="evidence" value="ECO:0007669"/>
    <property type="project" value="InterPro"/>
</dbReference>
<comment type="caution">
    <text evidence="1">The sequence shown here is derived from an EMBL/GenBank/DDBJ whole genome shotgun (WGS) entry which is preliminary data.</text>
</comment>
<dbReference type="EMBL" id="PYMJ01000002">
    <property type="protein sequence ID" value="PSU51067.1"/>
    <property type="molecule type" value="Genomic_DNA"/>
</dbReference>
<dbReference type="AlphaFoldDB" id="A0A2T3JPU7"/>
<dbReference type="InterPro" id="IPR012620">
    <property type="entry name" value="Trp_operon_leader_peptide"/>
</dbReference>
<sequence>MWEHEMNMYLKWQLSILSSLMPWYIEDYKISYYFPSK</sequence>
<gene>
    <name evidence="1" type="primary">tnaC</name>
    <name evidence="1" type="ORF">C9J12_03645</name>
</gene>
<evidence type="ECO:0000313" key="1">
    <source>
        <dbReference type="EMBL" id="PSU51067.1"/>
    </source>
</evidence>
<dbReference type="NCBIfam" id="TIGR02616">
    <property type="entry name" value="tnaC_leader"/>
    <property type="match status" value="1"/>
</dbReference>
<protein>
    <submittedName>
        <fullName evidence="1">Tryptophanase leader peptide</fullName>
    </submittedName>
</protein>
<reference evidence="1 2" key="1">
    <citation type="submission" date="2018-01" db="EMBL/GenBank/DDBJ databases">
        <title>Whole genome sequencing of Histamine producing bacteria.</title>
        <authorList>
            <person name="Butler K."/>
        </authorList>
    </citation>
    <scope>NUCLEOTIDE SEQUENCE [LARGE SCALE GENOMIC DNA]</scope>
    <source>
        <strain evidence="1 2">JCM 12947</strain>
    </source>
</reference>
<dbReference type="RefSeq" id="WP_107241455.1">
    <property type="nucleotide sequence ID" value="NZ_PYMJ01000002.1"/>
</dbReference>